<dbReference type="EMBL" id="CAHPRB010000008">
    <property type="protein sequence ID" value="CAB5570295.1"/>
    <property type="molecule type" value="Genomic_DNA"/>
</dbReference>
<reference evidence="1" key="1">
    <citation type="submission" date="2020-05" db="EMBL/GenBank/DDBJ databases">
        <authorList>
            <person name="Delgado-Blas J."/>
        </authorList>
    </citation>
    <scope>NUCLEOTIDE SEQUENCE</scope>
    <source>
        <strain evidence="1">BB1468</strain>
    </source>
</reference>
<dbReference type="Proteomes" id="UP000835792">
    <property type="component" value="Unassembled WGS sequence"/>
</dbReference>
<evidence type="ECO:0000313" key="2">
    <source>
        <dbReference type="Proteomes" id="UP000835792"/>
    </source>
</evidence>
<organism evidence="1 2">
    <name type="scientific">Citrobacter youngae</name>
    <dbReference type="NCBI Taxonomy" id="133448"/>
    <lineage>
        <taxon>Bacteria</taxon>
        <taxon>Pseudomonadati</taxon>
        <taxon>Pseudomonadota</taxon>
        <taxon>Gammaproteobacteria</taxon>
        <taxon>Enterobacterales</taxon>
        <taxon>Enterobacteriaceae</taxon>
        <taxon>Citrobacter</taxon>
        <taxon>Citrobacter freundii complex</taxon>
    </lineage>
</organism>
<comment type="caution">
    <text evidence="1">The sequence shown here is derived from an EMBL/GenBank/DDBJ whole genome shotgun (WGS) entry which is preliminary data.</text>
</comment>
<proteinExistence type="predicted"/>
<accession>A0ABN7GM44</accession>
<protein>
    <submittedName>
        <fullName evidence="1">Uncharacterized protein</fullName>
    </submittedName>
</protein>
<evidence type="ECO:0000313" key="1">
    <source>
        <dbReference type="EMBL" id="CAB5570295.1"/>
    </source>
</evidence>
<sequence>MNDAEKKAEEDYEKRLRRRLKILQEKLKEGKIVLQKGLGIEDSLLAVRYGPDGEIDLNTVDGTVRSMALAITAVHDREEMKKEISLNEIQKTYFSYVDKNFGEIYKEMVRNELTPHQVARALTRNNDFMNNLKGGFRDFLEVINEFWDSVGEIAHVHVEDIRGNIKAVFGGDLFPAHDENIASKCGIYTDTIVLPDPFLRSKFIFENNSYEDCIYYLVKHAMNILKYKDLACTEFETPIVVILPDLSVLQENERDFFRMLGRQDALIHAGKLFGRDFESFDELMDFGSSLDTIERAAAEIKDVSRVLFDTDWKGNVETQLKQALESKHYKPYISSPGILLASQSFSRMSVSNELLVKSRQLNGTPIIDAPTSWQYLVWKMEYDAGRAENELNTQGLHIVKGLGDLARNEMQWLGNIPPHSLIELRKQGAMDEIRNILGDGINEIIQSSPQDFSKSKKQIFGNIDSAFKQHKENVSELTKKKWKFAGTDIGSWLVVGSLEVTAAITGTPVWGLATIVADQLLEVPKLKDIPKSIKNIVDENNKVKKSPVGMLFNIKKKYS</sequence>
<gene>
    <name evidence="1" type="ORF">GHA_02480</name>
</gene>
<keyword evidence="2" id="KW-1185">Reference proteome</keyword>
<dbReference type="RefSeq" id="WP_200048241.1">
    <property type="nucleotide sequence ID" value="NZ_CAHPRB010000008.1"/>
</dbReference>
<name>A0ABN7GM44_9ENTR</name>